<evidence type="ECO:0000256" key="6">
    <source>
        <dbReference type="ARBA" id="ARBA00023136"/>
    </source>
</evidence>
<keyword evidence="12" id="KW-1185">Reference proteome</keyword>
<dbReference type="InterPro" id="IPR027469">
    <property type="entry name" value="Cation_efflux_TMD_sf"/>
</dbReference>
<dbReference type="InterPro" id="IPR058533">
    <property type="entry name" value="Cation_efflux_TM"/>
</dbReference>
<gene>
    <name evidence="11" type="ORF">H641_05778</name>
</gene>
<dbReference type="AlphaFoldDB" id="U1EXJ1"/>
<dbReference type="GO" id="GO:0006882">
    <property type="term" value="P:intracellular zinc ion homeostasis"/>
    <property type="evidence" value="ECO:0007669"/>
    <property type="project" value="TreeGrafter"/>
</dbReference>
<feature type="transmembrane region" description="Helical" evidence="8">
    <location>
        <begin position="245"/>
        <end position="265"/>
    </location>
</feature>
<dbReference type="SUPFAM" id="SSF161111">
    <property type="entry name" value="Cation efflux protein transmembrane domain-like"/>
    <property type="match status" value="1"/>
</dbReference>
<dbReference type="InterPro" id="IPR002524">
    <property type="entry name" value="Cation_efflux"/>
</dbReference>
<keyword evidence="5 8" id="KW-1133">Transmembrane helix</keyword>
<evidence type="ECO:0000256" key="1">
    <source>
        <dbReference type="ARBA" id="ARBA00004141"/>
    </source>
</evidence>
<protein>
    <submittedName>
        <fullName evidence="11">Cation diffusion facilitator family transporter</fullName>
    </submittedName>
</protein>
<evidence type="ECO:0000313" key="11">
    <source>
        <dbReference type="EMBL" id="ERF56437.1"/>
    </source>
</evidence>
<comment type="caution">
    <text evidence="11">The sequence shown here is derived from an EMBL/GenBank/DDBJ whole genome shotgun (WGS) entry which is preliminary data.</text>
</comment>
<keyword evidence="3" id="KW-0813">Transport</keyword>
<comment type="subcellular location">
    <subcellularLocation>
        <location evidence="1">Membrane</location>
        <topology evidence="1">Multi-pass membrane protein</topology>
    </subcellularLocation>
</comment>
<feature type="transmembrane region" description="Helical" evidence="8">
    <location>
        <begin position="146"/>
        <end position="168"/>
    </location>
</feature>
<dbReference type="Proteomes" id="UP000016307">
    <property type="component" value="Unassembled WGS sequence"/>
</dbReference>
<feature type="transmembrane region" description="Helical" evidence="8">
    <location>
        <begin position="222"/>
        <end position="239"/>
    </location>
</feature>
<dbReference type="GO" id="GO:0005886">
    <property type="term" value="C:plasma membrane"/>
    <property type="evidence" value="ECO:0007669"/>
    <property type="project" value="TreeGrafter"/>
</dbReference>
<evidence type="ECO:0000256" key="7">
    <source>
        <dbReference type="SAM" id="MobiDB-lite"/>
    </source>
</evidence>
<evidence type="ECO:0000313" key="12">
    <source>
        <dbReference type="Proteomes" id="UP000016307"/>
    </source>
</evidence>
<sequence length="366" mass="39475">MGAKVAMPDGAVDGLAWVSSLVAEVTMPDGTVRGKVRNNGGVSNPETCPDSDQEPSSADPLLETAVPRHRPPKDLSKYAWLSMGAAVATIVLKVVAWWLSGSVGLLSDAAESLVNLVAAIVALIALKLSITPPNERFNYGRSKAEYFSAITEGVLIFLAAAAILYSGVKRFIHPQPLDNVGVSLLVSAVASVLNGAVAWVLLTRGRKEHSATLTADGKHLLTDVWTSVGVIVGVGLVWVSKWDRFDALVAIAVGVNILVTGYKLIASSGAALMDVSLPEEDRRQIEGFMRGYCGAEVKFHAIRTREAGYRRFVDFHMLVPGEWTVRHGHDVMEDLIDAMLAKWPDLRVMGHLEPADDPRSYEDLDV</sequence>
<dbReference type="SUPFAM" id="SSF160240">
    <property type="entry name" value="Cation efflux protein cytoplasmic domain-like"/>
    <property type="match status" value="1"/>
</dbReference>
<dbReference type="GO" id="GO:0015086">
    <property type="term" value="F:cadmium ion transmembrane transporter activity"/>
    <property type="evidence" value="ECO:0007669"/>
    <property type="project" value="TreeGrafter"/>
</dbReference>
<dbReference type="EMBL" id="AOSS01000214">
    <property type="protein sequence ID" value="ERF56437.1"/>
    <property type="molecule type" value="Genomic_DNA"/>
</dbReference>
<dbReference type="InterPro" id="IPR036837">
    <property type="entry name" value="Cation_efflux_CTD_sf"/>
</dbReference>
<dbReference type="PANTHER" id="PTHR43840">
    <property type="entry name" value="MITOCHONDRIAL METAL TRANSPORTER 1-RELATED"/>
    <property type="match status" value="1"/>
</dbReference>
<feature type="domain" description="Cation efflux protein cytoplasmic" evidence="10">
    <location>
        <begin position="277"/>
        <end position="354"/>
    </location>
</feature>
<dbReference type="InterPro" id="IPR027470">
    <property type="entry name" value="Cation_efflux_CTD"/>
</dbReference>
<feature type="transmembrane region" description="Helical" evidence="8">
    <location>
        <begin position="78"/>
        <end position="99"/>
    </location>
</feature>
<dbReference type="GO" id="GO:0015093">
    <property type="term" value="F:ferrous iron transmembrane transporter activity"/>
    <property type="evidence" value="ECO:0007669"/>
    <property type="project" value="TreeGrafter"/>
</dbReference>
<accession>U1EXJ1</accession>
<evidence type="ECO:0000259" key="9">
    <source>
        <dbReference type="Pfam" id="PF01545"/>
    </source>
</evidence>
<dbReference type="InterPro" id="IPR050291">
    <property type="entry name" value="CDF_Transporter"/>
</dbReference>
<keyword evidence="4 8" id="KW-0812">Transmembrane</keyword>
<dbReference type="Pfam" id="PF16916">
    <property type="entry name" value="ZT_dimer"/>
    <property type="match status" value="1"/>
</dbReference>
<reference evidence="11 12" key="1">
    <citation type="journal article" date="2013" name="BMC Genomics">
        <title>Comparative genomics reveals distinct host-interacting traits of three major human-associated propionibacteria.</title>
        <authorList>
            <person name="Mak T.N."/>
            <person name="Schmid M."/>
            <person name="Brzuszkiewicz E."/>
            <person name="Zeng G."/>
            <person name="Meyer R."/>
            <person name="Sfanos K.S."/>
            <person name="Brinkmann V."/>
            <person name="Meyer T.F."/>
            <person name="Bruggemann H."/>
        </authorList>
    </citation>
    <scope>NUCLEOTIDE SEQUENCE [LARGE SCALE GENOMIC DNA]</scope>
    <source>
        <strain evidence="11 12">DSM 20700</strain>
    </source>
</reference>
<dbReference type="PATRIC" id="fig|1160719.4.peg.1095"/>
<dbReference type="Gene3D" id="3.30.70.1350">
    <property type="entry name" value="Cation efflux protein, cytoplasmic domain"/>
    <property type="match status" value="1"/>
</dbReference>
<evidence type="ECO:0000256" key="5">
    <source>
        <dbReference type="ARBA" id="ARBA00022989"/>
    </source>
</evidence>
<organism evidence="11 12">
    <name type="scientific">Cutibacterium granulosum DSM 20700</name>
    <dbReference type="NCBI Taxonomy" id="1160719"/>
    <lineage>
        <taxon>Bacteria</taxon>
        <taxon>Bacillati</taxon>
        <taxon>Actinomycetota</taxon>
        <taxon>Actinomycetes</taxon>
        <taxon>Propionibacteriales</taxon>
        <taxon>Propionibacteriaceae</taxon>
        <taxon>Cutibacterium</taxon>
    </lineage>
</organism>
<comment type="similarity">
    <text evidence="2">Belongs to the cation diffusion facilitator (CDF) transporter (TC 2.A.4) family.</text>
</comment>
<evidence type="ECO:0000256" key="3">
    <source>
        <dbReference type="ARBA" id="ARBA00022448"/>
    </source>
</evidence>
<feature type="transmembrane region" description="Helical" evidence="8">
    <location>
        <begin position="105"/>
        <end position="126"/>
    </location>
</feature>
<evidence type="ECO:0000256" key="2">
    <source>
        <dbReference type="ARBA" id="ARBA00008114"/>
    </source>
</evidence>
<evidence type="ECO:0000259" key="10">
    <source>
        <dbReference type="Pfam" id="PF16916"/>
    </source>
</evidence>
<name>U1EXJ1_9ACTN</name>
<dbReference type="PANTHER" id="PTHR43840:SF15">
    <property type="entry name" value="MITOCHONDRIAL METAL TRANSPORTER 1-RELATED"/>
    <property type="match status" value="1"/>
</dbReference>
<dbReference type="GO" id="GO:0015341">
    <property type="term" value="F:zinc efflux antiporter activity"/>
    <property type="evidence" value="ECO:0007669"/>
    <property type="project" value="TreeGrafter"/>
</dbReference>
<dbReference type="Pfam" id="PF01545">
    <property type="entry name" value="Cation_efflux"/>
    <property type="match status" value="1"/>
</dbReference>
<keyword evidence="6 8" id="KW-0472">Membrane</keyword>
<evidence type="ECO:0000256" key="8">
    <source>
        <dbReference type="SAM" id="Phobius"/>
    </source>
</evidence>
<evidence type="ECO:0000256" key="4">
    <source>
        <dbReference type="ARBA" id="ARBA00022692"/>
    </source>
</evidence>
<dbReference type="NCBIfam" id="TIGR01297">
    <property type="entry name" value="CDF"/>
    <property type="match status" value="1"/>
</dbReference>
<dbReference type="Gene3D" id="1.20.1510.10">
    <property type="entry name" value="Cation efflux protein transmembrane domain"/>
    <property type="match status" value="1"/>
</dbReference>
<feature type="domain" description="Cation efflux protein transmembrane" evidence="9">
    <location>
        <begin position="80"/>
        <end position="273"/>
    </location>
</feature>
<feature type="region of interest" description="Disordered" evidence="7">
    <location>
        <begin position="32"/>
        <end position="66"/>
    </location>
</feature>
<proteinExistence type="inferred from homology"/>
<feature type="transmembrane region" description="Helical" evidence="8">
    <location>
        <begin position="180"/>
        <end position="202"/>
    </location>
</feature>